<dbReference type="AlphaFoldDB" id="A0A0K9PNF0"/>
<accession>A0A0K9PNF0</accession>
<keyword evidence="2" id="KW-1185">Reference proteome</keyword>
<proteinExistence type="predicted"/>
<sequence>MKEGFGTLGDLLKAENIKNLKCLAERMKEAKEG</sequence>
<comment type="caution">
    <text evidence="1">The sequence shown here is derived from an EMBL/GenBank/DDBJ whole genome shotgun (WGS) entry which is preliminary data.</text>
</comment>
<dbReference type="Proteomes" id="UP000036987">
    <property type="component" value="Unassembled WGS sequence"/>
</dbReference>
<dbReference type="EMBL" id="LFYR01000728">
    <property type="protein sequence ID" value="KMZ70501.1"/>
    <property type="molecule type" value="Genomic_DNA"/>
</dbReference>
<reference evidence="2" key="1">
    <citation type="journal article" date="2016" name="Nature">
        <title>The genome of the seagrass Zostera marina reveals angiosperm adaptation to the sea.</title>
        <authorList>
            <person name="Olsen J.L."/>
            <person name="Rouze P."/>
            <person name="Verhelst B."/>
            <person name="Lin Y.-C."/>
            <person name="Bayer T."/>
            <person name="Collen J."/>
            <person name="Dattolo E."/>
            <person name="De Paoli E."/>
            <person name="Dittami S."/>
            <person name="Maumus F."/>
            <person name="Michel G."/>
            <person name="Kersting A."/>
            <person name="Lauritano C."/>
            <person name="Lohaus R."/>
            <person name="Toepel M."/>
            <person name="Tonon T."/>
            <person name="Vanneste K."/>
            <person name="Amirebrahimi M."/>
            <person name="Brakel J."/>
            <person name="Bostroem C."/>
            <person name="Chovatia M."/>
            <person name="Grimwood J."/>
            <person name="Jenkins J.W."/>
            <person name="Jueterbock A."/>
            <person name="Mraz A."/>
            <person name="Stam W.T."/>
            <person name="Tice H."/>
            <person name="Bornberg-Bauer E."/>
            <person name="Green P.J."/>
            <person name="Pearson G.A."/>
            <person name="Procaccini G."/>
            <person name="Duarte C.M."/>
            <person name="Schmutz J."/>
            <person name="Reusch T.B.H."/>
            <person name="Van de Peer Y."/>
        </authorList>
    </citation>
    <scope>NUCLEOTIDE SEQUENCE [LARGE SCALE GENOMIC DNA]</scope>
    <source>
        <strain evidence="2">cv. Finnish</strain>
    </source>
</reference>
<name>A0A0K9PNF0_ZOSMR</name>
<evidence type="ECO:0000313" key="1">
    <source>
        <dbReference type="EMBL" id="KMZ70501.1"/>
    </source>
</evidence>
<protein>
    <submittedName>
        <fullName evidence="1">Uncharacterized protein</fullName>
    </submittedName>
</protein>
<gene>
    <name evidence="1" type="ORF">ZOSMA_19G00840</name>
</gene>
<organism evidence="1 2">
    <name type="scientific">Zostera marina</name>
    <name type="common">Eelgrass</name>
    <dbReference type="NCBI Taxonomy" id="29655"/>
    <lineage>
        <taxon>Eukaryota</taxon>
        <taxon>Viridiplantae</taxon>
        <taxon>Streptophyta</taxon>
        <taxon>Embryophyta</taxon>
        <taxon>Tracheophyta</taxon>
        <taxon>Spermatophyta</taxon>
        <taxon>Magnoliopsida</taxon>
        <taxon>Liliopsida</taxon>
        <taxon>Zosteraceae</taxon>
        <taxon>Zostera</taxon>
    </lineage>
</organism>
<evidence type="ECO:0000313" key="2">
    <source>
        <dbReference type="Proteomes" id="UP000036987"/>
    </source>
</evidence>